<reference evidence="1" key="3">
    <citation type="submission" date="2020-06" db="EMBL/GenBank/DDBJ databases">
        <title>Helianthus annuus Genome sequencing and assembly Release 2.</title>
        <authorList>
            <person name="Gouzy J."/>
            <person name="Langlade N."/>
            <person name="Munos S."/>
        </authorList>
    </citation>
    <scope>NUCLEOTIDE SEQUENCE</scope>
    <source>
        <tissue evidence="1">Leaves</tissue>
    </source>
</reference>
<reference evidence="2" key="2">
    <citation type="submission" date="2017-02" db="EMBL/GenBank/DDBJ databases">
        <title>Sunflower complete genome.</title>
        <authorList>
            <person name="Langlade N."/>
            <person name="Munos S."/>
        </authorList>
    </citation>
    <scope>NUCLEOTIDE SEQUENCE [LARGE SCALE GENOMIC DNA]</scope>
    <source>
        <tissue evidence="2">Leaves</tissue>
    </source>
</reference>
<keyword evidence="3" id="KW-1185">Reference proteome</keyword>
<dbReference type="InParanoid" id="A0A251VD74"/>
<dbReference type="EMBL" id="CM007891">
    <property type="protein sequence ID" value="OTG33545.1"/>
    <property type="molecule type" value="Genomic_DNA"/>
</dbReference>
<evidence type="ECO:0000313" key="3">
    <source>
        <dbReference type="Proteomes" id="UP000215914"/>
    </source>
</evidence>
<proteinExistence type="predicted"/>
<dbReference type="Proteomes" id="UP000215914">
    <property type="component" value="Chromosome 2"/>
</dbReference>
<dbReference type="AlphaFoldDB" id="A0A251VD74"/>
<evidence type="ECO:0000313" key="2">
    <source>
        <dbReference type="EMBL" id="OTG33545.1"/>
    </source>
</evidence>
<dbReference type="Gramene" id="mRNA:HanXRQr2_Chr08g0360321">
    <property type="protein sequence ID" value="mRNA:HanXRQr2_Chr08g0360321"/>
    <property type="gene ID" value="HanXRQr2_Chr08g0360321"/>
</dbReference>
<reference evidence="1 3" key="1">
    <citation type="journal article" date="2017" name="Nature">
        <title>The sunflower genome provides insights into oil metabolism, flowering and Asterid evolution.</title>
        <authorList>
            <person name="Badouin H."/>
            <person name="Gouzy J."/>
            <person name="Grassa C.J."/>
            <person name="Murat F."/>
            <person name="Staton S.E."/>
            <person name="Cottret L."/>
            <person name="Lelandais-Briere C."/>
            <person name="Owens G.L."/>
            <person name="Carrere S."/>
            <person name="Mayjonade B."/>
            <person name="Legrand L."/>
            <person name="Gill N."/>
            <person name="Kane N.C."/>
            <person name="Bowers J.E."/>
            <person name="Hubner S."/>
            <person name="Bellec A."/>
            <person name="Berard A."/>
            <person name="Berges H."/>
            <person name="Blanchet N."/>
            <person name="Boniface M.C."/>
            <person name="Brunel D."/>
            <person name="Catrice O."/>
            <person name="Chaidir N."/>
            <person name="Claudel C."/>
            <person name="Donnadieu C."/>
            <person name="Faraut T."/>
            <person name="Fievet G."/>
            <person name="Helmstetter N."/>
            <person name="King M."/>
            <person name="Knapp S.J."/>
            <person name="Lai Z."/>
            <person name="Le Paslier M.C."/>
            <person name="Lippi Y."/>
            <person name="Lorenzon L."/>
            <person name="Mandel J.R."/>
            <person name="Marage G."/>
            <person name="Marchand G."/>
            <person name="Marquand E."/>
            <person name="Bret-Mestries E."/>
            <person name="Morien E."/>
            <person name="Nambeesan S."/>
            <person name="Nguyen T."/>
            <person name="Pegot-Espagnet P."/>
            <person name="Pouilly N."/>
            <person name="Raftis F."/>
            <person name="Sallet E."/>
            <person name="Schiex T."/>
            <person name="Thomas J."/>
            <person name="Vandecasteele C."/>
            <person name="Vares D."/>
            <person name="Vear F."/>
            <person name="Vautrin S."/>
            <person name="Crespi M."/>
            <person name="Mangin B."/>
            <person name="Burke J.M."/>
            <person name="Salse J."/>
            <person name="Munos S."/>
            <person name="Vincourt P."/>
            <person name="Rieseberg L.H."/>
            <person name="Langlade N.B."/>
        </authorList>
    </citation>
    <scope>NUCLEOTIDE SEQUENCE [LARGE SCALE GENOMIC DNA]</scope>
    <source>
        <strain evidence="3">cv. SF193</strain>
        <tissue evidence="1">Leaves</tissue>
    </source>
</reference>
<accession>A0A251VD74</accession>
<dbReference type="EMBL" id="MNCJ02000323">
    <property type="protein sequence ID" value="KAF5797153.1"/>
    <property type="molecule type" value="Genomic_DNA"/>
</dbReference>
<evidence type="ECO:0000313" key="1">
    <source>
        <dbReference type="EMBL" id="KAF5797153.1"/>
    </source>
</evidence>
<gene>
    <name evidence="2" type="ORF">HannXRQ_Chr02g0035911</name>
    <name evidence="1" type="ORF">HanXRQr2_Chr08g0360321</name>
</gene>
<protein>
    <submittedName>
        <fullName evidence="2">Uncharacterized protein</fullName>
    </submittedName>
</protein>
<sequence>MFANLRCSTSPPVLHLYISFTLSDEEEHHCGDWAEIRVVMKVTVGIGVGSPTNLG</sequence>
<name>A0A251VD74_HELAN</name>
<organism evidence="2 3">
    <name type="scientific">Helianthus annuus</name>
    <name type="common">Common sunflower</name>
    <dbReference type="NCBI Taxonomy" id="4232"/>
    <lineage>
        <taxon>Eukaryota</taxon>
        <taxon>Viridiplantae</taxon>
        <taxon>Streptophyta</taxon>
        <taxon>Embryophyta</taxon>
        <taxon>Tracheophyta</taxon>
        <taxon>Spermatophyta</taxon>
        <taxon>Magnoliopsida</taxon>
        <taxon>eudicotyledons</taxon>
        <taxon>Gunneridae</taxon>
        <taxon>Pentapetalae</taxon>
        <taxon>asterids</taxon>
        <taxon>campanulids</taxon>
        <taxon>Asterales</taxon>
        <taxon>Asteraceae</taxon>
        <taxon>Asteroideae</taxon>
        <taxon>Heliantheae alliance</taxon>
        <taxon>Heliantheae</taxon>
        <taxon>Helianthus</taxon>
    </lineage>
</organism>